<evidence type="ECO:0008006" key="3">
    <source>
        <dbReference type="Google" id="ProtNLM"/>
    </source>
</evidence>
<dbReference type="Proteomes" id="UP001261871">
    <property type="component" value="Unassembled WGS sequence"/>
</dbReference>
<organism evidence="1 2">
    <name type="scientific">Flavobacterium granuli</name>
    <dbReference type="NCBI Taxonomy" id="280093"/>
    <lineage>
        <taxon>Bacteria</taxon>
        <taxon>Pseudomonadati</taxon>
        <taxon>Bacteroidota</taxon>
        <taxon>Flavobacteriia</taxon>
        <taxon>Flavobacteriales</taxon>
        <taxon>Flavobacteriaceae</taxon>
        <taxon>Flavobacterium</taxon>
    </lineage>
</organism>
<evidence type="ECO:0000313" key="1">
    <source>
        <dbReference type="EMBL" id="MDR6845175.1"/>
    </source>
</evidence>
<reference evidence="1 2" key="1">
    <citation type="submission" date="2023-07" db="EMBL/GenBank/DDBJ databases">
        <title>Sorghum-associated microbial communities from plants grown in Nebraska, USA.</title>
        <authorList>
            <person name="Schachtman D."/>
        </authorList>
    </citation>
    <scope>NUCLEOTIDE SEQUENCE [LARGE SCALE GENOMIC DNA]</scope>
    <source>
        <strain evidence="1 2">BE124</strain>
    </source>
</reference>
<keyword evidence="2" id="KW-1185">Reference proteome</keyword>
<proteinExistence type="predicted"/>
<dbReference type="RefSeq" id="WP_310006229.1">
    <property type="nucleotide sequence ID" value="NZ_JAVDTX010000004.1"/>
</dbReference>
<sequence>MQKITILISGFLFLFLSAVIILVPLQAKGKKTNLPVIFKESLKNSYSKIQDKNIIKGNWQSDDSAVELHISRLFDNGSLEIKYSNSKFIFIEKAGWTNSSEVLRLFVIYRQDDNSGYSLSLQYLAEKDILIGAYVDGSDNKSYNVTFRRIK</sequence>
<protein>
    <recommendedName>
        <fullName evidence="3">Lipocalin-like domain-containing protein</fullName>
    </recommendedName>
</protein>
<accession>A0ABU1S3G2</accession>
<dbReference type="EMBL" id="JAVDTX010000004">
    <property type="protein sequence ID" value="MDR6845175.1"/>
    <property type="molecule type" value="Genomic_DNA"/>
</dbReference>
<gene>
    <name evidence="1" type="ORF">J2W95_001882</name>
</gene>
<name>A0ABU1S3G2_9FLAO</name>
<evidence type="ECO:0000313" key="2">
    <source>
        <dbReference type="Proteomes" id="UP001261871"/>
    </source>
</evidence>
<comment type="caution">
    <text evidence="1">The sequence shown here is derived from an EMBL/GenBank/DDBJ whole genome shotgun (WGS) entry which is preliminary data.</text>
</comment>